<keyword evidence="2" id="KW-1185">Reference proteome</keyword>
<protein>
    <submittedName>
        <fullName evidence="1">Uncharacterized protein</fullName>
    </submittedName>
</protein>
<accession>A0ABS8VBX6</accession>
<evidence type="ECO:0000313" key="2">
    <source>
        <dbReference type="Proteomes" id="UP000823775"/>
    </source>
</evidence>
<dbReference type="Proteomes" id="UP000823775">
    <property type="component" value="Unassembled WGS sequence"/>
</dbReference>
<feature type="non-terminal residue" evidence="1">
    <location>
        <position position="104"/>
    </location>
</feature>
<organism evidence="1 2">
    <name type="scientific">Datura stramonium</name>
    <name type="common">Jimsonweed</name>
    <name type="synonym">Common thornapple</name>
    <dbReference type="NCBI Taxonomy" id="4076"/>
    <lineage>
        <taxon>Eukaryota</taxon>
        <taxon>Viridiplantae</taxon>
        <taxon>Streptophyta</taxon>
        <taxon>Embryophyta</taxon>
        <taxon>Tracheophyta</taxon>
        <taxon>Spermatophyta</taxon>
        <taxon>Magnoliopsida</taxon>
        <taxon>eudicotyledons</taxon>
        <taxon>Gunneridae</taxon>
        <taxon>Pentapetalae</taxon>
        <taxon>asterids</taxon>
        <taxon>lamiids</taxon>
        <taxon>Solanales</taxon>
        <taxon>Solanaceae</taxon>
        <taxon>Solanoideae</taxon>
        <taxon>Datureae</taxon>
        <taxon>Datura</taxon>
    </lineage>
</organism>
<comment type="caution">
    <text evidence="1">The sequence shown here is derived from an EMBL/GenBank/DDBJ whole genome shotgun (WGS) entry which is preliminary data.</text>
</comment>
<evidence type="ECO:0000313" key="1">
    <source>
        <dbReference type="EMBL" id="MCD9643690.1"/>
    </source>
</evidence>
<gene>
    <name evidence="1" type="ORF">HAX54_031345</name>
</gene>
<name>A0ABS8VBX6_DATST</name>
<reference evidence="1 2" key="1">
    <citation type="journal article" date="2021" name="BMC Genomics">
        <title>Datura genome reveals duplications of psychoactive alkaloid biosynthetic genes and high mutation rate following tissue culture.</title>
        <authorList>
            <person name="Rajewski A."/>
            <person name="Carter-House D."/>
            <person name="Stajich J."/>
            <person name="Litt A."/>
        </authorList>
    </citation>
    <scope>NUCLEOTIDE SEQUENCE [LARGE SCALE GENOMIC DNA]</scope>
    <source>
        <strain evidence="1">AR-01</strain>
    </source>
</reference>
<sequence length="104" mass="12122">MKKSSAKSLRCSSKRLKIPSPSSFLWETSDSFNDDCHKFFTFIQKKPSPGIRKNKIDASIGFGPEDKQLFWSLSEKIRFMAFKDHLFAHGRVIYLEQLKFSHFS</sequence>
<dbReference type="EMBL" id="JACEIK010003971">
    <property type="protein sequence ID" value="MCD9643690.1"/>
    <property type="molecule type" value="Genomic_DNA"/>
</dbReference>
<proteinExistence type="predicted"/>